<dbReference type="PIRSF" id="PIRSF000709">
    <property type="entry name" value="6PFK_2-Ptase"/>
    <property type="match status" value="1"/>
</dbReference>
<gene>
    <name evidence="3" type="ORF">WMO63_20050</name>
</gene>
<organism evidence="3 4">
    <name type="scientific">Niallia hominis</name>
    <dbReference type="NCBI Taxonomy" id="3133173"/>
    <lineage>
        <taxon>Bacteria</taxon>
        <taxon>Bacillati</taxon>
        <taxon>Bacillota</taxon>
        <taxon>Bacilli</taxon>
        <taxon>Bacillales</taxon>
        <taxon>Bacillaceae</taxon>
        <taxon>Niallia</taxon>
    </lineage>
</organism>
<dbReference type="SMART" id="SM00855">
    <property type="entry name" value="PGAM"/>
    <property type="match status" value="1"/>
</dbReference>
<dbReference type="InterPro" id="IPR029033">
    <property type="entry name" value="His_PPase_superfam"/>
</dbReference>
<dbReference type="InterPro" id="IPR013078">
    <property type="entry name" value="His_Pase_superF_clade-1"/>
</dbReference>
<evidence type="ECO:0000256" key="2">
    <source>
        <dbReference type="ARBA" id="ARBA00023235"/>
    </source>
</evidence>
<dbReference type="Gene3D" id="3.40.50.1240">
    <property type="entry name" value="Phosphoglycerate mutase-like"/>
    <property type="match status" value="1"/>
</dbReference>
<dbReference type="PANTHER" id="PTHR48100:SF1">
    <property type="entry name" value="HISTIDINE PHOSPHATASE FAMILY PROTEIN-RELATED"/>
    <property type="match status" value="1"/>
</dbReference>
<sequence length="204" mass="23510">MLTLYITRHGETKWNTEKKMQGWSDSSLTENGVKNAILLGNRLKEIEFNAIYTSPSQRTVKTANLIKGERKIPLILDDYIKEINMGIWEGETLADLKNNYPEQFDFFWNAPHLYKSIDGEDFFEVKNRISKALKEIQDKYSSGNILLVTHSVVIKVLLAIFKDLPIEKIWEPPFIHDTSLTVVEMINGTAQIVLEGDLTHRQDK</sequence>
<dbReference type="PANTHER" id="PTHR48100">
    <property type="entry name" value="BROAD-SPECIFICITY PHOSPHATASE YOR283W-RELATED"/>
    <property type="match status" value="1"/>
</dbReference>
<proteinExistence type="predicted"/>
<evidence type="ECO:0000313" key="4">
    <source>
        <dbReference type="Proteomes" id="UP001465426"/>
    </source>
</evidence>
<reference evidence="3 4" key="1">
    <citation type="submission" date="2024-03" db="EMBL/GenBank/DDBJ databases">
        <title>Human intestinal bacterial collection.</title>
        <authorList>
            <person name="Pauvert C."/>
            <person name="Hitch T.C.A."/>
            <person name="Clavel T."/>
        </authorList>
    </citation>
    <scope>NUCLEOTIDE SEQUENCE [LARGE SCALE GENOMIC DNA]</scope>
    <source>
        <strain evidence="3 4">CLA-SR-H024</strain>
    </source>
</reference>
<accession>A0ABV1F3J7</accession>
<protein>
    <submittedName>
        <fullName evidence="3">Histidine phosphatase family protein</fullName>
    </submittedName>
</protein>
<keyword evidence="2" id="KW-0413">Isomerase</keyword>
<name>A0ABV1F3J7_9BACI</name>
<dbReference type="RefSeq" id="WP_349205265.1">
    <property type="nucleotide sequence ID" value="NZ_JBBMFN010000071.1"/>
</dbReference>
<dbReference type="InterPro" id="IPR001345">
    <property type="entry name" value="PG/BPGM_mutase_AS"/>
</dbReference>
<dbReference type="PROSITE" id="PS00175">
    <property type="entry name" value="PG_MUTASE"/>
    <property type="match status" value="1"/>
</dbReference>
<dbReference type="CDD" id="cd07067">
    <property type="entry name" value="HP_PGM_like"/>
    <property type="match status" value="1"/>
</dbReference>
<evidence type="ECO:0000313" key="3">
    <source>
        <dbReference type="EMBL" id="MEQ2467955.1"/>
    </source>
</evidence>
<dbReference type="Proteomes" id="UP001465426">
    <property type="component" value="Unassembled WGS sequence"/>
</dbReference>
<dbReference type="Pfam" id="PF00300">
    <property type="entry name" value="His_Phos_1"/>
    <property type="match status" value="1"/>
</dbReference>
<keyword evidence="1" id="KW-0324">Glycolysis</keyword>
<dbReference type="EMBL" id="JBBMFN010000071">
    <property type="protein sequence ID" value="MEQ2467955.1"/>
    <property type="molecule type" value="Genomic_DNA"/>
</dbReference>
<evidence type="ECO:0000256" key="1">
    <source>
        <dbReference type="ARBA" id="ARBA00023152"/>
    </source>
</evidence>
<comment type="caution">
    <text evidence="3">The sequence shown here is derived from an EMBL/GenBank/DDBJ whole genome shotgun (WGS) entry which is preliminary data.</text>
</comment>
<dbReference type="SUPFAM" id="SSF53254">
    <property type="entry name" value="Phosphoglycerate mutase-like"/>
    <property type="match status" value="1"/>
</dbReference>
<keyword evidence="4" id="KW-1185">Reference proteome</keyword>
<dbReference type="InterPro" id="IPR050275">
    <property type="entry name" value="PGM_Phosphatase"/>
</dbReference>